<dbReference type="AlphaFoldDB" id="R7YPF1"/>
<reference evidence="3" key="1">
    <citation type="submission" date="2012-06" db="EMBL/GenBank/DDBJ databases">
        <title>The genome sequence of Coniosporium apollinis CBS 100218.</title>
        <authorList>
            <consortium name="The Broad Institute Genome Sequencing Platform"/>
            <person name="Cuomo C."/>
            <person name="Gorbushina A."/>
            <person name="Noack S."/>
            <person name="Walker B."/>
            <person name="Young S.K."/>
            <person name="Zeng Q."/>
            <person name="Gargeya S."/>
            <person name="Fitzgerald M."/>
            <person name="Haas B."/>
            <person name="Abouelleil A."/>
            <person name="Alvarado L."/>
            <person name="Arachchi H.M."/>
            <person name="Berlin A.M."/>
            <person name="Chapman S.B."/>
            <person name="Goldberg J."/>
            <person name="Griggs A."/>
            <person name="Gujja S."/>
            <person name="Hansen M."/>
            <person name="Howarth C."/>
            <person name="Imamovic A."/>
            <person name="Larimer J."/>
            <person name="McCowan C."/>
            <person name="Montmayeur A."/>
            <person name="Murphy C."/>
            <person name="Neiman D."/>
            <person name="Pearson M."/>
            <person name="Priest M."/>
            <person name="Roberts A."/>
            <person name="Saif S."/>
            <person name="Shea T."/>
            <person name="Sisk P."/>
            <person name="Sykes S."/>
            <person name="Wortman J."/>
            <person name="Nusbaum C."/>
            <person name="Birren B."/>
        </authorList>
    </citation>
    <scope>NUCLEOTIDE SEQUENCE [LARGE SCALE GENOMIC DNA]</scope>
    <source>
        <strain evidence="3">CBS 100218</strain>
    </source>
</reference>
<proteinExistence type="predicted"/>
<protein>
    <submittedName>
        <fullName evidence="2">Uncharacterized protein</fullName>
    </submittedName>
</protein>
<dbReference type="HOGENOM" id="CLU_455612_0_0_1"/>
<feature type="compositionally biased region" description="Basic and acidic residues" evidence="1">
    <location>
        <begin position="572"/>
        <end position="581"/>
    </location>
</feature>
<sequence length="599" mass="67201">MYAEEYKSTVSSHGYASRTSIKHLSELVTFYSKQNTVEMQTKAVETLNTSVTKIVRTEKESTRLFESATTIAKLYLQINQTETAYGLLQEMRRQVVTEDYKSYSKHGISIEGADRRSFVFIVAFEQTLKGSASESSFSEIMASLMTETLLYQSYTQSIRKKSGFEVTLSHGCRLLIFLQRQRRTEEYQRVDKELFEIFAQALHSQTSSKTLRELFNICIHEMGSNNDDAAVIENAAHAVRIHADASRFDSALALASFLSRFIRLHGGFASQQTVDAGFRICLYLTGRGCKRCTDQKLHQQMLELSTTILTDVLDAALHMKVKFIQMPIKELNELVGLLGEQRNYSALEMILTDLWSSRHSQTSWSSTTIVWIGRRLVEVRFASGRHDAALHLCEDICYNLKRVWGAFDNTTLKMLRLLAELYTAAGAYKKAMAIHEDLLRQTLVAVDEDGVLAPEGGAKIASTHMDLLKRAYLRNGGWGKDSGAYRELYAQLKDAYAAEQAWAANPTAAQGIEKWSLKDKKDGLGIWQQPASFEFASTRDNKHENNLRRTSGLCWAEGSGGRNGSGSPAGKKIKERERHNGVDGGVGQVAVKWGGEIIE</sequence>
<evidence type="ECO:0000313" key="2">
    <source>
        <dbReference type="EMBL" id="EON63777.1"/>
    </source>
</evidence>
<accession>R7YPF1</accession>
<dbReference type="EMBL" id="JH767565">
    <property type="protein sequence ID" value="EON63777.1"/>
    <property type="molecule type" value="Genomic_DNA"/>
</dbReference>
<dbReference type="Gene3D" id="1.25.40.10">
    <property type="entry name" value="Tetratricopeptide repeat domain"/>
    <property type="match status" value="1"/>
</dbReference>
<keyword evidence="3" id="KW-1185">Reference proteome</keyword>
<dbReference type="InterPro" id="IPR011990">
    <property type="entry name" value="TPR-like_helical_dom_sf"/>
</dbReference>
<feature type="region of interest" description="Disordered" evidence="1">
    <location>
        <begin position="555"/>
        <end position="586"/>
    </location>
</feature>
<evidence type="ECO:0000256" key="1">
    <source>
        <dbReference type="SAM" id="MobiDB-lite"/>
    </source>
</evidence>
<name>R7YPF1_CONA1</name>
<dbReference type="GeneID" id="19900316"/>
<dbReference type="RefSeq" id="XP_007779094.1">
    <property type="nucleotide sequence ID" value="XM_007780904.1"/>
</dbReference>
<dbReference type="eggNOG" id="ENOG502SHDW">
    <property type="taxonomic scope" value="Eukaryota"/>
</dbReference>
<gene>
    <name evidence="2" type="ORF">W97_03005</name>
</gene>
<organism evidence="2 3">
    <name type="scientific">Coniosporium apollinis (strain CBS 100218)</name>
    <name type="common">Rock-inhabiting black yeast</name>
    <dbReference type="NCBI Taxonomy" id="1168221"/>
    <lineage>
        <taxon>Eukaryota</taxon>
        <taxon>Fungi</taxon>
        <taxon>Dikarya</taxon>
        <taxon>Ascomycota</taxon>
        <taxon>Pezizomycotina</taxon>
        <taxon>Dothideomycetes</taxon>
        <taxon>Dothideomycetes incertae sedis</taxon>
        <taxon>Coniosporium</taxon>
    </lineage>
</organism>
<evidence type="ECO:0000313" key="3">
    <source>
        <dbReference type="Proteomes" id="UP000016924"/>
    </source>
</evidence>
<dbReference type="Proteomes" id="UP000016924">
    <property type="component" value="Unassembled WGS sequence"/>
</dbReference>
<dbReference type="OrthoDB" id="2546325at2759"/>
<dbReference type="STRING" id="1168221.R7YPF1"/>